<dbReference type="SUPFAM" id="SSF102114">
    <property type="entry name" value="Radical SAM enzymes"/>
    <property type="match status" value="1"/>
</dbReference>
<dbReference type="InterPro" id="IPR007197">
    <property type="entry name" value="rSAM"/>
</dbReference>
<keyword evidence="5" id="KW-0808">Transferase</keyword>
<evidence type="ECO:0000313" key="18">
    <source>
        <dbReference type="Proteomes" id="UP000789941"/>
    </source>
</evidence>
<dbReference type="PIRSF" id="PIRSF005669">
    <property type="entry name" value="Hist_AcTrfase_ELP3"/>
    <property type="match status" value="1"/>
</dbReference>
<comment type="caution">
    <text evidence="17">The sequence shown here is derived from an EMBL/GenBank/DDBJ whole genome shotgun (WGS) entry which is preliminary data.</text>
</comment>
<keyword evidence="11 15" id="KW-0411">Iron-sulfur</keyword>
<keyword evidence="3" id="KW-0004">4Fe-4S</keyword>
<reference evidence="17 18" key="1">
    <citation type="submission" date="2019-08" db="EMBL/GenBank/DDBJ databases">
        <authorList>
            <person name="Vazquez-Campos X."/>
        </authorList>
    </citation>
    <scope>NUCLEOTIDE SEQUENCE [LARGE SCALE GENOMIC DNA]</scope>
    <source>
        <strain evidence="17">LFW-283_2</strain>
    </source>
</reference>
<dbReference type="Gene3D" id="3.40.630.30">
    <property type="match status" value="1"/>
</dbReference>
<evidence type="ECO:0000256" key="2">
    <source>
        <dbReference type="ARBA" id="ARBA00005494"/>
    </source>
</evidence>
<comment type="cofactor">
    <cofactor evidence="15">
        <name>[4Fe-4S] cluster</name>
        <dbReference type="ChEBI" id="CHEBI:49883"/>
    </cofactor>
    <text evidence="15">Binds 1 [4Fe-4S] cluster. The cluster is coordinated with 3 cysteines and an exchangeable S-adenosyl-L-methionine.</text>
</comment>
<evidence type="ECO:0000256" key="10">
    <source>
        <dbReference type="ARBA" id="ARBA00023004"/>
    </source>
</evidence>
<accession>A0A5E4LSB5</accession>
<organism evidence="17 18">
    <name type="scientific">Candidatus Bilamarchaeum dharawalense</name>
    <dbReference type="NCBI Taxonomy" id="2885759"/>
    <lineage>
        <taxon>Archaea</taxon>
        <taxon>Candidatus Micrarchaeota</taxon>
        <taxon>Candidatus Micrarchaeia</taxon>
        <taxon>Candidatus Anstonellales</taxon>
        <taxon>Candidatus Bilamarchaeaceae</taxon>
        <taxon>Candidatus Bilamarchaeum</taxon>
    </lineage>
</organism>
<dbReference type="GO" id="GO:0106261">
    <property type="term" value="F:tRNA uridine(34) acetyltransferase activity"/>
    <property type="evidence" value="ECO:0007669"/>
    <property type="project" value="UniProtKB-EC"/>
</dbReference>
<keyword evidence="9" id="KW-0694">RNA-binding</keyword>
<dbReference type="GO" id="GO:0005737">
    <property type="term" value="C:cytoplasm"/>
    <property type="evidence" value="ECO:0007669"/>
    <property type="project" value="TreeGrafter"/>
</dbReference>
<evidence type="ECO:0000256" key="12">
    <source>
        <dbReference type="ARBA" id="ARBA00023315"/>
    </source>
</evidence>
<feature type="binding site" evidence="15">
    <location>
        <position position="84"/>
    </location>
    <ligand>
        <name>[4Fe-4S] cluster</name>
        <dbReference type="ChEBI" id="CHEBI:49883"/>
        <note>4Fe-4S-S-AdoMet</note>
    </ligand>
</feature>
<dbReference type="SMART" id="SM00729">
    <property type="entry name" value="Elp3"/>
    <property type="match status" value="1"/>
</dbReference>
<evidence type="ECO:0000256" key="1">
    <source>
        <dbReference type="ARBA" id="ARBA00005217"/>
    </source>
</evidence>
<evidence type="ECO:0000256" key="8">
    <source>
        <dbReference type="ARBA" id="ARBA00022723"/>
    </source>
</evidence>
<name>A0A5E4LSB5_9ARCH</name>
<dbReference type="SFLD" id="SFLDG01086">
    <property type="entry name" value="elongater_protein-like"/>
    <property type="match status" value="1"/>
</dbReference>
<dbReference type="PANTHER" id="PTHR11135">
    <property type="entry name" value="HISTONE ACETYLTRANSFERASE-RELATED"/>
    <property type="match status" value="1"/>
</dbReference>
<evidence type="ECO:0000256" key="15">
    <source>
        <dbReference type="PIRSR" id="PIRSR005669-1"/>
    </source>
</evidence>
<dbReference type="GO" id="GO:0002926">
    <property type="term" value="P:tRNA wobble base 5-methoxycarbonylmethyl-2-thiouridinylation"/>
    <property type="evidence" value="ECO:0007669"/>
    <property type="project" value="TreeGrafter"/>
</dbReference>
<feature type="binding site" evidence="15">
    <location>
        <position position="91"/>
    </location>
    <ligand>
        <name>[4Fe-4S] cluster</name>
        <dbReference type="ChEBI" id="CHEBI:49883"/>
        <note>4Fe-4S-S-AdoMet</note>
    </ligand>
</feature>
<dbReference type="InterPro" id="IPR039661">
    <property type="entry name" value="ELP3"/>
</dbReference>
<dbReference type="SUPFAM" id="SSF55729">
    <property type="entry name" value="Acyl-CoA N-acyltransferases (Nat)"/>
    <property type="match status" value="1"/>
</dbReference>
<dbReference type="GO" id="GO:0051539">
    <property type="term" value="F:4 iron, 4 sulfur cluster binding"/>
    <property type="evidence" value="ECO:0007669"/>
    <property type="project" value="UniProtKB-KW"/>
</dbReference>
<keyword evidence="4" id="KW-0820">tRNA-binding</keyword>
<gene>
    <name evidence="17" type="ORF">LFW2832_01167</name>
</gene>
<evidence type="ECO:0000256" key="3">
    <source>
        <dbReference type="ARBA" id="ARBA00022485"/>
    </source>
</evidence>
<dbReference type="EMBL" id="CABMJJ010000011">
    <property type="protein sequence ID" value="VVC04874.1"/>
    <property type="molecule type" value="Genomic_DNA"/>
</dbReference>
<dbReference type="Proteomes" id="UP000789941">
    <property type="component" value="Unassembled WGS sequence"/>
</dbReference>
<dbReference type="CDD" id="cd01335">
    <property type="entry name" value="Radical_SAM"/>
    <property type="match status" value="1"/>
</dbReference>
<dbReference type="PROSITE" id="PS51918">
    <property type="entry name" value="RADICAL_SAM"/>
    <property type="match status" value="1"/>
</dbReference>
<comment type="pathway">
    <text evidence="1">tRNA modification.</text>
</comment>
<keyword evidence="12" id="KW-0012">Acyltransferase</keyword>
<evidence type="ECO:0000256" key="4">
    <source>
        <dbReference type="ARBA" id="ARBA00022555"/>
    </source>
</evidence>
<proteinExistence type="inferred from homology"/>
<dbReference type="SFLD" id="SFLDS00029">
    <property type="entry name" value="Radical_SAM"/>
    <property type="match status" value="1"/>
</dbReference>
<dbReference type="InterPro" id="IPR056591">
    <property type="entry name" value="ELP3-like_N"/>
</dbReference>
<keyword evidence="10 15" id="KW-0408">Iron</keyword>
<evidence type="ECO:0000256" key="13">
    <source>
        <dbReference type="ARBA" id="ARBA00044771"/>
    </source>
</evidence>
<protein>
    <recommendedName>
        <fullName evidence="13">tRNA carboxymethyluridine synthase</fullName>
        <ecNumber evidence="13">2.3.1.311</ecNumber>
    </recommendedName>
</protein>
<dbReference type="GO" id="GO:0000049">
    <property type="term" value="F:tRNA binding"/>
    <property type="evidence" value="ECO:0007669"/>
    <property type="project" value="UniProtKB-KW"/>
</dbReference>
<feature type="domain" description="Radical SAM core" evidence="16">
    <location>
        <begin position="68"/>
        <end position="339"/>
    </location>
</feature>
<dbReference type="NCBIfam" id="TIGR01211">
    <property type="entry name" value="ELP3"/>
    <property type="match status" value="1"/>
</dbReference>
<evidence type="ECO:0000256" key="6">
    <source>
        <dbReference type="ARBA" id="ARBA00022691"/>
    </source>
</evidence>
<dbReference type="Pfam" id="PF23613">
    <property type="entry name" value="ELP3_N"/>
    <property type="match status" value="1"/>
</dbReference>
<dbReference type="Gene3D" id="3.30.750.200">
    <property type="match status" value="1"/>
</dbReference>
<evidence type="ECO:0000256" key="7">
    <source>
        <dbReference type="ARBA" id="ARBA00022694"/>
    </source>
</evidence>
<dbReference type="InterPro" id="IPR006638">
    <property type="entry name" value="Elp3/MiaA/NifB-like_rSAM"/>
</dbReference>
<dbReference type="SFLD" id="SFLDF00344">
    <property type="entry name" value="ELP3-like"/>
    <property type="match status" value="1"/>
</dbReference>
<dbReference type="InterPro" id="IPR034687">
    <property type="entry name" value="ELP3-like"/>
</dbReference>
<dbReference type="InterPro" id="IPR032432">
    <property type="entry name" value="Radical_SAM_C"/>
</dbReference>
<keyword evidence="6" id="KW-0949">S-adenosyl-L-methionine</keyword>
<dbReference type="InterPro" id="IPR058240">
    <property type="entry name" value="rSAM_sf"/>
</dbReference>
<comment type="similarity">
    <text evidence="2">Belongs to the ELP3 family.</text>
</comment>
<evidence type="ECO:0000256" key="9">
    <source>
        <dbReference type="ARBA" id="ARBA00022884"/>
    </source>
</evidence>
<dbReference type="EC" id="2.3.1.311" evidence="13"/>
<evidence type="ECO:0000313" key="17">
    <source>
        <dbReference type="EMBL" id="VVC04874.1"/>
    </source>
</evidence>
<evidence type="ECO:0000256" key="11">
    <source>
        <dbReference type="ARBA" id="ARBA00023014"/>
    </source>
</evidence>
<dbReference type="Pfam" id="PF04055">
    <property type="entry name" value="Radical_SAM"/>
    <property type="match status" value="1"/>
</dbReference>
<dbReference type="PANTHER" id="PTHR11135:SF0">
    <property type="entry name" value="ELONGATOR COMPLEX PROTEIN 3"/>
    <property type="match status" value="1"/>
</dbReference>
<dbReference type="AlphaFoldDB" id="A0A5E4LSB5"/>
<feature type="binding site" evidence="15">
    <location>
        <position position="88"/>
    </location>
    <ligand>
        <name>[4Fe-4S] cluster</name>
        <dbReference type="ChEBI" id="CHEBI:49883"/>
        <note>4Fe-4S-S-AdoMet</note>
    </ligand>
</feature>
<sequence>MTREKAVDHIIERLLAGERELEKLKRRASRLYHCPSLIKNPEILARFPKNRLTKEFQLLLIKKPTRTLSGVTPVAVMIRPQGSCPYGCIYCPLPELAAKSYTGFEPASLRARQYHFDPYKQAHSRVEQFAGGGHATDKCEVIIMGGTFLQMDQSYKTKFIKGVYDGLNGFKSKTLETAVNANETAKHRAIGLTIETRPDVCISHINEMLSYGATRVELGVQHPNDKIYKLINRGHRVKDVVESTRELKNAAFKVLYHIMPGLPGSNKKKDISFVKSLFSNEKFRPDMLKIYPTLVIGGTVLDKWTRAGKYEPYSTEEAADVISEFYRYIPAYVRVMRIQRDIPTQKIHAGVKKSNLRELVEAKLREKKIIPREIRYREVGLQRKKVDLSEFALKKLEYAASGGKENFLSYENDDNLIAGFVRLRFPPNSQKALIRELHVYGSEVPIDKTGSGKVQHRGFGIGLLSAAEELARKNNMEKMLIISGVGVREYYRKHGYILEGPYMMKKL</sequence>
<evidence type="ECO:0000259" key="16">
    <source>
        <dbReference type="PROSITE" id="PS51918"/>
    </source>
</evidence>
<keyword evidence="8 15" id="KW-0479">Metal-binding</keyword>
<evidence type="ECO:0000256" key="5">
    <source>
        <dbReference type="ARBA" id="ARBA00022679"/>
    </source>
</evidence>
<dbReference type="Pfam" id="PF16199">
    <property type="entry name" value="Radical_SAM_C"/>
    <property type="match status" value="1"/>
</dbReference>
<comment type="catalytic activity">
    <reaction evidence="14">
        <text>uridine(34) in tRNA + acetyl-CoA + S-adenosyl-L-methionine + H2O = 5-(carboxymethyl)uridine(34) in tRNA + 5'-deoxyadenosine + L-methionine + CoA + 2 H(+)</text>
        <dbReference type="Rhea" id="RHEA:61020"/>
        <dbReference type="Rhea" id="RHEA-COMP:10407"/>
        <dbReference type="Rhea" id="RHEA-COMP:11727"/>
        <dbReference type="ChEBI" id="CHEBI:15377"/>
        <dbReference type="ChEBI" id="CHEBI:15378"/>
        <dbReference type="ChEBI" id="CHEBI:17319"/>
        <dbReference type="ChEBI" id="CHEBI:57287"/>
        <dbReference type="ChEBI" id="CHEBI:57288"/>
        <dbReference type="ChEBI" id="CHEBI:57844"/>
        <dbReference type="ChEBI" id="CHEBI:59789"/>
        <dbReference type="ChEBI" id="CHEBI:65315"/>
        <dbReference type="ChEBI" id="CHEBI:74882"/>
        <dbReference type="EC" id="2.3.1.311"/>
    </reaction>
    <physiologicalReaction direction="left-to-right" evidence="14">
        <dbReference type="Rhea" id="RHEA:61021"/>
    </physiologicalReaction>
</comment>
<dbReference type="InterPro" id="IPR016181">
    <property type="entry name" value="Acyl_CoA_acyltransferase"/>
</dbReference>
<keyword evidence="7" id="KW-0819">tRNA processing</keyword>
<evidence type="ECO:0000256" key="14">
    <source>
        <dbReference type="ARBA" id="ARBA00047372"/>
    </source>
</evidence>
<dbReference type="GO" id="GO:0046872">
    <property type="term" value="F:metal ion binding"/>
    <property type="evidence" value="ECO:0007669"/>
    <property type="project" value="UniProtKB-KW"/>
</dbReference>